<dbReference type="InterPro" id="IPR005795">
    <property type="entry name" value="LolPI"/>
</dbReference>
<dbReference type="PRINTS" id="PR00829">
    <property type="entry name" value="LOLP1ALLERGN"/>
</dbReference>
<dbReference type="InterPro" id="IPR036908">
    <property type="entry name" value="RlpA-like_sf"/>
</dbReference>
<dbReference type="InterPro" id="IPR007112">
    <property type="entry name" value="Expansin/allergen_DPBB_dom"/>
</dbReference>
<comment type="caution">
    <text evidence="8">The sequence shown here is derived from an EMBL/GenBank/DDBJ whole genome shotgun (WGS) entry which is preliminary data.</text>
</comment>
<accession>A0AAV5EBG9</accession>
<dbReference type="Gene3D" id="2.40.40.10">
    <property type="entry name" value="RlpA-like domain"/>
    <property type="match status" value="1"/>
</dbReference>
<evidence type="ECO:0000259" key="7">
    <source>
        <dbReference type="PROSITE" id="PS50843"/>
    </source>
</evidence>
<sequence length="304" mass="32776">MAAISFRLAAIVALVSVVVIHGAHAQLSNNGTDDSESGYYDNEDSAEGIYNGTQGRVLFSKSWLPARATWYGKPNGAGPDNGGTMRANAVLLTITCGACGYSKSYNPPFNSMTSCGNIPIFKDGKGCGACYQVRCLSSKNRACSGQPQTIVITDVNTNSKISKYYFDMSGTSFGSMAKPGLNAKLRKAGIMDIQFRRVACNYKGLNVNFHVVGGSNPFYFAVRVEHAGGDGSIVQVDLKECNAGSWTPLRQSWGAIWRLDSGHPLKGPFSLRIRSDSGKVLVAKNVIPANWKANKDYRSVVQFK</sequence>
<dbReference type="PANTHER" id="PTHR31692:SF87">
    <property type="entry name" value="EXPANSIN-LIKE EG45 DOMAIN-CONTAINING PROTEIN"/>
    <property type="match status" value="1"/>
</dbReference>
<keyword evidence="9" id="KW-1185">Reference proteome</keyword>
<feature type="signal peptide" evidence="5">
    <location>
        <begin position="1"/>
        <end position="25"/>
    </location>
</feature>
<dbReference type="PROSITE" id="PS50842">
    <property type="entry name" value="EXPANSIN_EG45"/>
    <property type="match status" value="1"/>
</dbReference>
<evidence type="ECO:0000256" key="4">
    <source>
        <dbReference type="ARBA" id="ARBA00023180"/>
    </source>
</evidence>
<dbReference type="PRINTS" id="PR01225">
    <property type="entry name" value="EXPANSNFAMLY"/>
</dbReference>
<feature type="domain" description="Expansin-like EG45" evidence="6">
    <location>
        <begin position="96"/>
        <end position="205"/>
    </location>
</feature>
<keyword evidence="5" id="KW-0732">Signal</keyword>
<evidence type="ECO:0000259" key="6">
    <source>
        <dbReference type="PROSITE" id="PS50842"/>
    </source>
</evidence>
<comment type="subcellular location">
    <subcellularLocation>
        <location evidence="1">Secreted</location>
    </subcellularLocation>
</comment>
<dbReference type="InterPro" id="IPR009009">
    <property type="entry name" value="RlpA-like_DPBB"/>
</dbReference>
<evidence type="ECO:0000256" key="3">
    <source>
        <dbReference type="ARBA" id="ARBA00022525"/>
    </source>
</evidence>
<dbReference type="Pfam" id="PF01357">
    <property type="entry name" value="Expansin_C"/>
    <property type="match status" value="1"/>
</dbReference>
<keyword evidence="4" id="KW-0325">Glycoprotein</keyword>
<gene>
    <name evidence="8" type="primary">gb07416</name>
    <name evidence="8" type="ORF">PR202_gb07416</name>
</gene>
<evidence type="ECO:0000256" key="5">
    <source>
        <dbReference type="SAM" id="SignalP"/>
    </source>
</evidence>
<dbReference type="SUPFAM" id="SSF50685">
    <property type="entry name" value="Barwin-like endoglucanases"/>
    <property type="match status" value="1"/>
</dbReference>
<dbReference type="SMART" id="SM00837">
    <property type="entry name" value="DPBB_1"/>
    <property type="match status" value="1"/>
</dbReference>
<feature type="chain" id="PRO_5043988735" evidence="5">
    <location>
        <begin position="26"/>
        <end position="304"/>
    </location>
</feature>
<evidence type="ECO:0000256" key="2">
    <source>
        <dbReference type="ARBA" id="ARBA00005650"/>
    </source>
</evidence>
<dbReference type="SUPFAM" id="SSF49590">
    <property type="entry name" value="PHL pollen allergen"/>
    <property type="match status" value="1"/>
</dbReference>
<dbReference type="CDD" id="cd22275">
    <property type="entry name" value="DPBB_EXPB_N"/>
    <property type="match status" value="1"/>
</dbReference>
<feature type="domain" description="Expansin-like CBD" evidence="7">
    <location>
        <begin position="218"/>
        <end position="299"/>
    </location>
</feature>
<reference evidence="8" key="1">
    <citation type="journal article" date="2018" name="DNA Res.">
        <title>Multiple hybrid de novo genome assembly of finger millet, an orphan allotetraploid crop.</title>
        <authorList>
            <person name="Hatakeyama M."/>
            <person name="Aluri S."/>
            <person name="Balachadran M.T."/>
            <person name="Sivarajan S.R."/>
            <person name="Patrignani A."/>
            <person name="Gruter S."/>
            <person name="Poveda L."/>
            <person name="Shimizu-Inatsugi R."/>
            <person name="Baeten J."/>
            <person name="Francoijs K.J."/>
            <person name="Nataraja K.N."/>
            <person name="Reddy Y.A.N."/>
            <person name="Phadnis S."/>
            <person name="Ravikumar R.L."/>
            <person name="Schlapbach R."/>
            <person name="Sreeman S.M."/>
            <person name="Shimizu K.K."/>
        </authorList>
    </citation>
    <scope>NUCLEOTIDE SEQUENCE</scope>
</reference>
<comment type="similarity">
    <text evidence="2">Belongs to the expansin family. Expansin B subfamily.</text>
</comment>
<keyword evidence="3" id="KW-0964">Secreted</keyword>
<dbReference type="AlphaFoldDB" id="A0AAV5EBG9"/>
<dbReference type="InterPro" id="IPR007118">
    <property type="entry name" value="Expan_Lol_pI"/>
</dbReference>
<dbReference type="Gene3D" id="2.60.40.760">
    <property type="entry name" value="Expansin, cellulose-binding-like domain"/>
    <property type="match status" value="1"/>
</dbReference>
<protein>
    <submittedName>
        <fullName evidence="8">Uncharacterized protein</fullName>
    </submittedName>
</protein>
<dbReference type="PANTHER" id="PTHR31692">
    <property type="entry name" value="EXPANSIN-B3"/>
    <property type="match status" value="1"/>
</dbReference>
<dbReference type="PROSITE" id="PS50843">
    <property type="entry name" value="EXPANSIN_CBD"/>
    <property type="match status" value="1"/>
</dbReference>
<dbReference type="InterPro" id="IPR007117">
    <property type="entry name" value="Expansin_CBD"/>
</dbReference>
<proteinExistence type="inferred from homology"/>
<evidence type="ECO:0000313" key="8">
    <source>
        <dbReference type="EMBL" id="GJN20088.1"/>
    </source>
</evidence>
<dbReference type="InterPro" id="IPR036749">
    <property type="entry name" value="Expansin_CBD_sf"/>
</dbReference>
<name>A0AAV5EBG9_ELECO</name>
<dbReference type="EMBL" id="BQKI01000074">
    <property type="protein sequence ID" value="GJN20088.1"/>
    <property type="molecule type" value="Genomic_DNA"/>
</dbReference>
<dbReference type="GO" id="GO:0005576">
    <property type="term" value="C:extracellular region"/>
    <property type="evidence" value="ECO:0007669"/>
    <property type="project" value="UniProtKB-SubCell"/>
</dbReference>
<evidence type="ECO:0000313" key="9">
    <source>
        <dbReference type="Proteomes" id="UP001054889"/>
    </source>
</evidence>
<dbReference type="Pfam" id="PF03330">
    <property type="entry name" value="DPBB_1"/>
    <property type="match status" value="1"/>
</dbReference>
<evidence type="ECO:0000256" key="1">
    <source>
        <dbReference type="ARBA" id="ARBA00004613"/>
    </source>
</evidence>
<organism evidence="8 9">
    <name type="scientific">Eleusine coracana subsp. coracana</name>
    <dbReference type="NCBI Taxonomy" id="191504"/>
    <lineage>
        <taxon>Eukaryota</taxon>
        <taxon>Viridiplantae</taxon>
        <taxon>Streptophyta</taxon>
        <taxon>Embryophyta</taxon>
        <taxon>Tracheophyta</taxon>
        <taxon>Spermatophyta</taxon>
        <taxon>Magnoliopsida</taxon>
        <taxon>Liliopsida</taxon>
        <taxon>Poales</taxon>
        <taxon>Poaceae</taxon>
        <taxon>PACMAD clade</taxon>
        <taxon>Chloridoideae</taxon>
        <taxon>Cynodonteae</taxon>
        <taxon>Eleusininae</taxon>
        <taxon>Eleusine</taxon>
    </lineage>
</organism>
<dbReference type="Proteomes" id="UP001054889">
    <property type="component" value="Unassembled WGS sequence"/>
</dbReference>
<reference evidence="8" key="2">
    <citation type="submission" date="2021-12" db="EMBL/GenBank/DDBJ databases">
        <title>Resequencing data analysis of finger millet.</title>
        <authorList>
            <person name="Hatakeyama M."/>
            <person name="Aluri S."/>
            <person name="Balachadran M.T."/>
            <person name="Sivarajan S.R."/>
            <person name="Poveda L."/>
            <person name="Shimizu-Inatsugi R."/>
            <person name="Schlapbach R."/>
            <person name="Sreeman S.M."/>
            <person name="Shimizu K.K."/>
        </authorList>
    </citation>
    <scope>NUCLEOTIDE SEQUENCE</scope>
</reference>